<evidence type="ECO:0000256" key="2">
    <source>
        <dbReference type="SAM" id="SignalP"/>
    </source>
</evidence>
<evidence type="ECO:0000256" key="1">
    <source>
        <dbReference type="SAM" id="MobiDB-lite"/>
    </source>
</evidence>
<comment type="caution">
    <text evidence="3">The sequence shown here is derived from an EMBL/GenBank/DDBJ whole genome shotgun (WGS) entry which is preliminary data.</text>
</comment>
<dbReference type="RefSeq" id="WP_125316978.1">
    <property type="nucleotide sequence ID" value="NZ_JAPQKF010000002.1"/>
</dbReference>
<protein>
    <recommendedName>
        <fullName evidence="5">Lipoprotein</fullName>
    </recommendedName>
</protein>
<proteinExistence type="predicted"/>
<feature type="chain" id="PRO_5046155768" description="Lipoprotein" evidence="2">
    <location>
        <begin position="21"/>
        <end position="283"/>
    </location>
</feature>
<feature type="region of interest" description="Disordered" evidence="1">
    <location>
        <begin position="23"/>
        <end position="42"/>
    </location>
</feature>
<gene>
    <name evidence="3" type="ORF">QTA56_08090</name>
</gene>
<dbReference type="EMBL" id="JAUDZE010000002">
    <property type="protein sequence ID" value="MDN0014195.1"/>
    <property type="molecule type" value="Genomic_DNA"/>
</dbReference>
<organism evidence="3 4">
    <name type="scientific">Acinetobacter thutiue</name>
    <dbReference type="NCBI Taxonomy" id="2998078"/>
    <lineage>
        <taxon>Bacteria</taxon>
        <taxon>Pseudomonadati</taxon>
        <taxon>Pseudomonadota</taxon>
        <taxon>Gammaproteobacteria</taxon>
        <taxon>Moraxellales</taxon>
        <taxon>Moraxellaceae</taxon>
        <taxon>Acinetobacter</taxon>
    </lineage>
</organism>
<feature type="compositionally biased region" description="Polar residues" evidence="1">
    <location>
        <begin position="23"/>
        <end position="34"/>
    </location>
</feature>
<evidence type="ECO:0000313" key="4">
    <source>
        <dbReference type="Proteomes" id="UP001168524"/>
    </source>
</evidence>
<keyword evidence="4" id="KW-1185">Reference proteome</keyword>
<keyword evidence="2" id="KW-0732">Signal</keyword>
<sequence>MANIKLFCMGALSVVLSLNAGCNQKSSTDNPPTTDKNERNKKVEVPIVTVGQGEDLEKFNDQLPTSQGLLSLKKIGKENFERPDLYLGDKIILASKDVDDDRISLVRRFKLTQGEAILVSTDAGGSGTLPSYSILLLLKGQAPKWLNKDDFYSENGDITYAQKGDVITIGLGINDKGLNKSIVLENGQLLTNLLETAKGGLPNNDCKWLHDELLPNCEQQPPEDCNENVIPESSMSMAITRSLGQIRLNPNFNEQSVAEACYQACIKQPIPDYKDFKKSVCGG</sequence>
<evidence type="ECO:0008006" key="5">
    <source>
        <dbReference type="Google" id="ProtNLM"/>
    </source>
</evidence>
<name>A0ABT7WNE8_9GAMM</name>
<feature type="signal peptide" evidence="2">
    <location>
        <begin position="1"/>
        <end position="20"/>
    </location>
</feature>
<evidence type="ECO:0000313" key="3">
    <source>
        <dbReference type="EMBL" id="MDN0014195.1"/>
    </source>
</evidence>
<reference evidence="3" key="1">
    <citation type="submission" date="2023-06" db="EMBL/GenBank/DDBJ databases">
        <title>Two novel species of Acinetobacter isolated from motorbike repairing workshop in Vietnam.</title>
        <authorList>
            <person name="Le N.T.T."/>
        </authorList>
    </citation>
    <scope>NUCLEOTIDE SEQUENCE</scope>
    <source>
        <strain evidence="3">VNH17</strain>
    </source>
</reference>
<accession>A0ABT7WNE8</accession>
<dbReference type="Proteomes" id="UP001168524">
    <property type="component" value="Unassembled WGS sequence"/>
</dbReference>